<dbReference type="Gramene" id="OB0110G10050.1">
    <property type="protein sequence ID" value="OB0110G10050.1"/>
    <property type="gene ID" value="OB0110G10050"/>
</dbReference>
<protein>
    <submittedName>
        <fullName evidence="1">Uncharacterized protein</fullName>
    </submittedName>
</protein>
<keyword evidence="2" id="KW-1185">Reference proteome</keyword>
<reference evidence="1" key="1">
    <citation type="submission" date="2015-06" db="UniProtKB">
        <authorList>
            <consortium name="EnsemblPlants"/>
        </authorList>
    </citation>
    <scope>IDENTIFICATION</scope>
</reference>
<sequence length="68" mass="8016">MLLTRILEEKNIIFPFKVPIRFLVISIRCLVRFMQCHKNERRASCELRLGTSSNMASKPAMLFYLLAR</sequence>
<accession>J3KV40</accession>
<dbReference type="Proteomes" id="UP000006038">
    <property type="component" value="Unassembled WGS sequence"/>
</dbReference>
<evidence type="ECO:0000313" key="1">
    <source>
        <dbReference type="EnsemblPlants" id="OB0110G10050.1"/>
    </source>
</evidence>
<evidence type="ECO:0000313" key="2">
    <source>
        <dbReference type="Proteomes" id="UP000006038"/>
    </source>
</evidence>
<proteinExistence type="predicted"/>
<dbReference type="EnsemblPlants" id="OB0110G10050.1">
    <property type="protein sequence ID" value="OB0110G10050.1"/>
    <property type="gene ID" value="OB0110G10050"/>
</dbReference>
<dbReference type="HOGENOM" id="CLU_2798033_0_0_1"/>
<dbReference type="AlphaFoldDB" id="J3KV40"/>
<organism evidence="1">
    <name type="scientific">Oryza brachyantha</name>
    <name type="common">malo sina</name>
    <dbReference type="NCBI Taxonomy" id="4533"/>
    <lineage>
        <taxon>Eukaryota</taxon>
        <taxon>Viridiplantae</taxon>
        <taxon>Streptophyta</taxon>
        <taxon>Embryophyta</taxon>
        <taxon>Tracheophyta</taxon>
        <taxon>Spermatophyta</taxon>
        <taxon>Magnoliopsida</taxon>
        <taxon>Liliopsida</taxon>
        <taxon>Poales</taxon>
        <taxon>Poaceae</taxon>
        <taxon>BOP clade</taxon>
        <taxon>Oryzoideae</taxon>
        <taxon>Oryzeae</taxon>
        <taxon>Oryzinae</taxon>
        <taxon>Oryza</taxon>
    </lineage>
</organism>
<name>J3KV40_ORYBR</name>